<comment type="caution">
    <text evidence="1">The sequence shown here is derived from an EMBL/GenBank/DDBJ whole genome shotgun (WGS) entry which is preliminary data.</text>
</comment>
<sequence length="100" mass="11976">MEQQEYTPDIYTLEDEEGNEVVFEMIDSIELDGQKYYAMMPYYENPEDMLNDDGQLIVLRNEVVDGEEMMATIDDDEEYDRIGEIFMKRITEMFEDDEEE</sequence>
<gene>
    <name evidence="1" type="ORF">H8Z77_07500</name>
</gene>
<evidence type="ECO:0000313" key="2">
    <source>
        <dbReference type="Proteomes" id="UP000649151"/>
    </source>
</evidence>
<proteinExistence type="predicted"/>
<dbReference type="EMBL" id="JACOQK010000001">
    <property type="protein sequence ID" value="MBC5787862.1"/>
    <property type="molecule type" value="Genomic_DNA"/>
</dbReference>
<name>A0ABR7IRT6_9CLOT</name>
<dbReference type="Proteomes" id="UP000649151">
    <property type="component" value="Unassembled WGS sequence"/>
</dbReference>
<evidence type="ECO:0000313" key="1">
    <source>
        <dbReference type="EMBL" id="MBC5787862.1"/>
    </source>
</evidence>
<keyword evidence="2" id="KW-1185">Reference proteome</keyword>
<dbReference type="RefSeq" id="WP_069987322.1">
    <property type="nucleotide sequence ID" value="NZ_JACOQK010000001.1"/>
</dbReference>
<dbReference type="Pfam" id="PF06949">
    <property type="entry name" value="DUF1292"/>
    <property type="match status" value="1"/>
</dbReference>
<protein>
    <submittedName>
        <fullName evidence="1">DUF1292 domain-containing protein</fullName>
    </submittedName>
</protein>
<reference evidence="1 2" key="1">
    <citation type="submission" date="2020-08" db="EMBL/GenBank/DDBJ databases">
        <title>Genome public.</title>
        <authorList>
            <person name="Liu C."/>
            <person name="Sun Q."/>
        </authorList>
    </citation>
    <scope>NUCLEOTIDE SEQUENCE [LARGE SCALE GENOMIC DNA]</scope>
    <source>
        <strain evidence="1 2">NSJ-27</strain>
    </source>
</reference>
<dbReference type="InterPro" id="IPR009711">
    <property type="entry name" value="UPF0473"/>
</dbReference>
<organism evidence="1 2">
    <name type="scientific">Clostridium facile</name>
    <dbReference type="NCBI Taxonomy" id="2763035"/>
    <lineage>
        <taxon>Bacteria</taxon>
        <taxon>Bacillati</taxon>
        <taxon>Bacillota</taxon>
        <taxon>Clostridia</taxon>
        <taxon>Eubacteriales</taxon>
        <taxon>Clostridiaceae</taxon>
        <taxon>Clostridium</taxon>
    </lineage>
</organism>
<accession>A0ABR7IRT6</accession>